<sequence length="457" mass="51732">MPEYFSRNPESWSVLDFLNECTLEPFDLKIDFYIKSLLVIINSHKSSVQERESAQVLFDKYKKASKILGRLLADPTLDPLGHRIFIHKDPKPDRTKAMEWEKKRTQKQVHIQNAGTVINEINGGTFENINGEIKPMSKEKDHNESDDDFMPARIPKRKKQLSLSKKVRILIRSYVAMNFMQPFFNDLLHLQNKESAKTTKDTPSSSSSQGVPRRSSTPEVPIPSPSQGAPNALSSPGVPKPLSSTESARSSTEMTSSINENNSPEYDGPRTPPHRIFSYDTSSGASVCKEHGSKDDTSEDDLLMKSPVDITVDCKLIVKNMCVRSKMEQWRRSSRHVEEIHKQDLMRYNILDTARSSATEARNLFGKHWGDIIGTIEEFLTSSPDATSLAPESASTLASIDQNIEQDGRADDVKQYVKSILKNVNTAEKLRDVIRIECEKLRENGNTIWRKRVLDLL</sequence>
<dbReference type="EMBL" id="CAJVPQ010002123">
    <property type="protein sequence ID" value="CAG8584160.1"/>
    <property type="molecule type" value="Genomic_DNA"/>
</dbReference>
<feature type="compositionally biased region" description="Low complexity" evidence="1">
    <location>
        <begin position="204"/>
        <end position="215"/>
    </location>
</feature>
<keyword evidence="3" id="KW-1185">Reference proteome</keyword>
<organism evidence="2 3">
    <name type="scientific">Funneliformis caledonium</name>
    <dbReference type="NCBI Taxonomy" id="1117310"/>
    <lineage>
        <taxon>Eukaryota</taxon>
        <taxon>Fungi</taxon>
        <taxon>Fungi incertae sedis</taxon>
        <taxon>Mucoromycota</taxon>
        <taxon>Glomeromycotina</taxon>
        <taxon>Glomeromycetes</taxon>
        <taxon>Glomerales</taxon>
        <taxon>Glomeraceae</taxon>
        <taxon>Funneliformis</taxon>
    </lineage>
</organism>
<feature type="region of interest" description="Disordered" evidence="1">
    <location>
        <begin position="194"/>
        <end position="300"/>
    </location>
</feature>
<gene>
    <name evidence="2" type="ORF">FCALED_LOCUS7752</name>
</gene>
<name>A0A9N9BZV3_9GLOM</name>
<comment type="caution">
    <text evidence="2">The sequence shown here is derived from an EMBL/GenBank/DDBJ whole genome shotgun (WGS) entry which is preliminary data.</text>
</comment>
<evidence type="ECO:0000313" key="3">
    <source>
        <dbReference type="Proteomes" id="UP000789570"/>
    </source>
</evidence>
<proteinExistence type="predicted"/>
<dbReference type="Proteomes" id="UP000789570">
    <property type="component" value="Unassembled WGS sequence"/>
</dbReference>
<feature type="compositionally biased region" description="Polar residues" evidence="1">
    <location>
        <begin position="225"/>
        <end position="234"/>
    </location>
</feature>
<dbReference type="OrthoDB" id="2443197at2759"/>
<evidence type="ECO:0000256" key="1">
    <source>
        <dbReference type="SAM" id="MobiDB-lite"/>
    </source>
</evidence>
<feature type="region of interest" description="Disordered" evidence="1">
    <location>
        <begin position="136"/>
        <end position="158"/>
    </location>
</feature>
<dbReference type="AlphaFoldDB" id="A0A9N9BZV3"/>
<accession>A0A9N9BZV3</accession>
<reference evidence="2" key="1">
    <citation type="submission" date="2021-06" db="EMBL/GenBank/DDBJ databases">
        <authorList>
            <person name="Kallberg Y."/>
            <person name="Tangrot J."/>
            <person name="Rosling A."/>
        </authorList>
    </citation>
    <scope>NUCLEOTIDE SEQUENCE</scope>
    <source>
        <strain evidence="2">UK204</strain>
    </source>
</reference>
<evidence type="ECO:0000313" key="2">
    <source>
        <dbReference type="EMBL" id="CAG8584160.1"/>
    </source>
</evidence>
<feature type="compositionally biased region" description="Polar residues" evidence="1">
    <location>
        <begin position="242"/>
        <end position="264"/>
    </location>
</feature>
<protein>
    <submittedName>
        <fullName evidence="2">3384_t:CDS:1</fullName>
    </submittedName>
</protein>